<proteinExistence type="predicted"/>
<dbReference type="Proteomes" id="UP001055811">
    <property type="component" value="Linkage Group LG05"/>
</dbReference>
<accession>A0ACB9CYD8</accession>
<sequence length="154" mass="17369">MSHHDSAAIVHRPHPCGFLSPSTAPVPEETRGKVAGLIKGHAKTPPVEEEVLPLLAENGNFEMWRIDGEEKTPLPKEDIGKFYCGDCYVCLYSYPSNEKKEDHYLYCWFGKDSSQEDQKMAVQQAILMFTSMKGKPVQGRMYQGKEAPQFVAIF</sequence>
<organism evidence="1 2">
    <name type="scientific">Cichorium intybus</name>
    <name type="common">Chicory</name>
    <dbReference type="NCBI Taxonomy" id="13427"/>
    <lineage>
        <taxon>Eukaryota</taxon>
        <taxon>Viridiplantae</taxon>
        <taxon>Streptophyta</taxon>
        <taxon>Embryophyta</taxon>
        <taxon>Tracheophyta</taxon>
        <taxon>Spermatophyta</taxon>
        <taxon>Magnoliopsida</taxon>
        <taxon>eudicotyledons</taxon>
        <taxon>Gunneridae</taxon>
        <taxon>Pentapetalae</taxon>
        <taxon>asterids</taxon>
        <taxon>campanulids</taxon>
        <taxon>Asterales</taxon>
        <taxon>Asteraceae</taxon>
        <taxon>Cichorioideae</taxon>
        <taxon>Cichorieae</taxon>
        <taxon>Cichoriinae</taxon>
        <taxon>Cichorium</taxon>
    </lineage>
</organism>
<protein>
    <submittedName>
        <fullName evidence="1">Uncharacterized protein</fullName>
    </submittedName>
</protein>
<comment type="caution">
    <text evidence="1">The sequence shown here is derived from an EMBL/GenBank/DDBJ whole genome shotgun (WGS) entry which is preliminary data.</text>
</comment>
<reference evidence="2" key="1">
    <citation type="journal article" date="2022" name="Mol. Ecol. Resour.">
        <title>The genomes of chicory, endive, great burdock and yacon provide insights into Asteraceae palaeo-polyploidization history and plant inulin production.</title>
        <authorList>
            <person name="Fan W."/>
            <person name="Wang S."/>
            <person name="Wang H."/>
            <person name="Wang A."/>
            <person name="Jiang F."/>
            <person name="Liu H."/>
            <person name="Zhao H."/>
            <person name="Xu D."/>
            <person name="Zhang Y."/>
        </authorList>
    </citation>
    <scope>NUCLEOTIDE SEQUENCE [LARGE SCALE GENOMIC DNA]</scope>
    <source>
        <strain evidence="2">cv. Punajuju</strain>
    </source>
</reference>
<dbReference type="EMBL" id="CM042013">
    <property type="protein sequence ID" value="KAI3739236.1"/>
    <property type="molecule type" value="Genomic_DNA"/>
</dbReference>
<keyword evidence="2" id="KW-1185">Reference proteome</keyword>
<gene>
    <name evidence="1" type="ORF">L2E82_29635</name>
</gene>
<reference evidence="1 2" key="2">
    <citation type="journal article" date="2022" name="Mol. Ecol. Resour.">
        <title>The genomes of chicory, endive, great burdock and yacon provide insights into Asteraceae paleo-polyploidization history and plant inulin production.</title>
        <authorList>
            <person name="Fan W."/>
            <person name="Wang S."/>
            <person name="Wang H."/>
            <person name="Wang A."/>
            <person name="Jiang F."/>
            <person name="Liu H."/>
            <person name="Zhao H."/>
            <person name="Xu D."/>
            <person name="Zhang Y."/>
        </authorList>
    </citation>
    <scope>NUCLEOTIDE SEQUENCE [LARGE SCALE GENOMIC DNA]</scope>
    <source>
        <strain evidence="2">cv. Punajuju</strain>
        <tissue evidence="1">Leaves</tissue>
    </source>
</reference>
<evidence type="ECO:0000313" key="1">
    <source>
        <dbReference type="EMBL" id="KAI3739236.1"/>
    </source>
</evidence>
<evidence type="ECO:0000313" key="2">
    <source>
        <dbReference type="Proteomes" id="UP001055811"/>
    </source>
</evidence>
<name>A0ACB9CYD8_CICIN</name>